<evidence type="ECO:0000313" key="2">
    <source>
        <dbReference type="Proteomes" id="UP000253324"/>
    </source>
</evidence>
<name>A0A368YVX6_9HYPH</name>
<proteinExistence type="predicted"/>
<accession>A0A368YVX6</accession>
<organism evidence="1 2">
    <name type="scientific">Phyllobacterium bourgognense</name>
    <dbReference type="NCBI Taxonomy" id="314236"/>
    <lineage>
        <taxon>Bacteria</taxon>
        <taxon>Pseudomonadati</taxon>
        <taxon>Pseudomonadota</taxon>
        <taxon>Alphaproteobacteria</taxon>
        <taxon>Hyphomicrobiales</taxon>
        <taxon>Phyllobacteriaceae</taxon>
        <taxon>Phyllobacterium</taxon>
    </lineage>
</organism>
<protein>
    <submittedName>
        <fullName evidence="1">Uncharacterized protein</fullName>
    </submittedName>
</protein>
<sequence>MVSLVAMPKAARCGAHGQFTKAFEKRCDNVGCNNYFPEFREELIYPLRLGMSVLPNGSFDRGKGAVTFVRGSEVDVNRPPDPILNLMAVAPAVLVSHAEQERHTQHL</sequence>
<comment type="caution">
    <text evidence="1">The sequence shown here is derived from an EMBL/GenBank/DDBJ whole genome shotgun (WGS) entry which is preliminary data.</text>
</comment>
<dbReference type="EMBL" id="QPJM01000006">
    <property type="protein sequence ID" value="RCW83117.1"/>
    <property type="molecule type" value="Genomic_DNA"/>
</dbReference>
<evidence type="ECO:0000313" key="1">
    <source>
        <dbReference type="EMBL" id="RCW83117.1"/>
    </source>
</evidence>
<reference evidence="1 2" key="1">
    <citation type="submission" date="2018-07" db="EMBL/GenBank/DDBJ databases">
        <title>Genomic Encyclopedia of Type Strains, Phase III (KMG-III): the genomes of soil and plant-associated and newly described type strains.</title>
        <authorList>
            <person name="Whitman W."/>
        </authorList>
    </citation>
    <scope>NUCLEOTIDE SEQUENCE [LARGE SCALE GENOMIC DNA]</scope>
    <source>
        <strain evidence="1 2">31-25a</strain>
    </source>
</reference>
<dbReference type="AlphaFoldDB" id="A0A368YVX6"/>
<keyword evidence="2" id="KW-1185">Reference proteome</keyword>
<gene>
    <name evidence="1" type="ORF">C7476_106150</name>
</gene>
<dbReference type="Proteomes" id="UP000253324">
    <property type="component" value="Unassembled WGS sequence"/>
</dbReference>